<keyword evidence="3" id="KW-1185">Reference proteome</keyword>
<dbReference type="EMBL" id="DF142962">
    <property type="protein sequence ID" value="GAA49474.1"/>
    <property type="molecule type" value="Genomic_DNA"/>
</dbReference>
<dbReference type="AlphaFoldDB" id="G7Y939"/>
<evidence type="ECO:0000313" key="3">
    <source>
        <dbReference type="Proteomes" id="UP000008909"/>
    </source>
</evidence>
<evidence type="ECO:0000313" key="2">
    <source>
        <dbReference type="EMBL" id="GAA49474.1"/>
    </source>
</evidence>
<evidence type="ECO:0000256" key="1">
    <source>
        <dbReference type="SAM" id="MobiDB-lite"/>
    </source>
</evidence>
<protein>
    <submittedName>
        <fullName evidence="2">Uncharacterized protein</fullName>
    </submittedName>
</protein>
<accession>G7Y939</accession>
<proteinExistence type="predicted"/>
<reference evidence="2" key="1">
    <citation type="journal article" date="2011" name="Genome Biol.">
        <title>The draft genome of the carcinogenic human liver fluke Clonorchis sinensis.</title>
        <authorList>
            <person name="Wang X."/>
            <person name="Chen W."/>
            <person name="Huang Y."/>
            <person name="Sun J."/>
            <person name="Men J."/>
            <person name="Liu H."/>
            <person name="Luo F."/>
            <person name="Guo L."/>
            <person name="Lv X."/>
            <person name="Deng C."/>
            <person name="Zhou C."/>
            <person name="Fan Y."/>
            <person name="Li X."/>
            <person name="Huang L."/>
            <person name="Hu Y."/>
            <person name="Liang C."/>
            <person name="Hu X."/>
            <person name="Xu J."/>
            <person name="Yu X."/>
        </authorList>
    </citation>
    <scope>NUCLEOTIDE SEQUENCE [LARGE SCALE GENOMIC DNA]</scope>
    <source>
        <strain evidence="2">Henan</strain>
    </source>
</reference>
<reference key="2">
    <citation type="submission" date="2011-10" db="EMBL/GenBank/DDBJ databases">
        <title>The genome and transcriptome sequence of Clonorchis sinensis provide insights into the carcinogenic liver fluke.</title>
        <authorList>
            <person name="Wang X."/>
            <person name="Huang Y."/>
            <person name="Chen W."/>
            <person name="Liu H."/>
            <person name="Guo L."/>
            <person name="Chen Y."/>
            <person name="Luo F."/>
            <person name="Zhou W."/>
            <person name="Sun J."/>
            <person name="Mao Q."/>
            <person name="Liang P."/>
            <person name="Zhou C."/>
            <person name="Tian Y."/>
            <person name="Men J."/>
            <person name="Lv X."/>
            <person name="Huang L."/>
            <person name="Zhou J."/>
            <person name="Hu Y."/>
            <person name="Li R."/>
            <person name="Zhang F."/>
            <person name="Lei H."/>
            <person name="Li X."/>
            <person name="Hu X."/>
            <person name="Liang C."/>
            <person name="Xu J."/>
            <person name="Wu Z."/>
            <person name="Yu X."/>
        </authorList>
    </citation>
    <scope>NUCLEOTIDE SEQUENCE</scope>
    <source>
        <strain>Henan</strain>
    </source>
</reference>
<feature type="region of interest" description="Disordered" evidence="1">
    <location>
        <begin position="1"/>
        <end position="25"/>
    </location>
</feature>
<gene>
    <name evidence="2" type="ORF">CLF_103109</name>
</gene>
<organism evidence="2 3">
    <name type="scientific">Clonorchis sinensis</name>
    <name type="common">Chinese liver fluke</name>
    <dbReference type="NCBI Taxonomy" id="79923"/>
    <lineage>
        <taxon>Eukaryota</taxon>
        <taxon>Metazoa</taxon>
        <taxon>Spiralia</taxon>
        <taxon>Lophotrochozoa</taxon>
        <taxon>Platyhelminthes</taxon>
        <taxon>Trematoda</taxon>
        <taxon>Digenea</taxon>
        <taxon>Opisthorchiida</taxon>
        <taxon>Opisthorchiata</taxon>
        <taxon>Opisthorchiidae</taxon>
        <taxon>Clonorchis</taxon>
    </lineage>
</organism>
<name>G7Y939_CLOSI</name>
<dbReference type="Proteomes" id="UP000008909">
    <property type="component" value="Unassembled WGS sequence"/>
</dbReference>
<sequence length="182" mass="20534">MGSTLSRAAEWTSARGGSSGKLTSSPINNDILEEAVYFLKNYQTMNPGAQNLVFKSALKWKTSLLPQDMKGFTTAEVRQSPGAVEHEIEVLEKVLPTGKPDSILDYIRPTGVTASTETYEAFIHRVGQKLGQKLTYVSDNGSTRLNVVTHDVPIKGKFRNRHLRFYCIRPEWSDICWQKWQQ</sequence>